<dbReference type="EMBL" id="JACVFC010000003">
    <property type="protein sequence ID" value="MBC9933365.1"/>
    <property type="molecule type" value="Genomic_DNA"/>
</dbReference>
<sequence length="541" mass="61797">MMSYIRSVVWLCLFFIPACLYGQVPVVTLGPAVDEPLDGWDKLMQLKNGHTFWLHFSKKEGLRVAVYNYKRELVTTDSVACSLWDATDLESTEIDGIYEINGQPVIFLQQLVKYVPVFYRLILDPQTGKLLREDKLGELGTVQHRSVYVQENVASHDCYVEKDPNSDYYAVAFFNGAEIQRNDSARQRIRVMHFSPSHELINTGMYYLPDSSYSYFSYIHLTVQGKNKVYLSTVGFNTKRKGNEPWSKVIFSMLSPDSTTFAHHVLAYTGNYGDVSGYQAYLPARDEIKLVLYAPGQRSDGGSGIFLNTMMASGKLRKHHELFFPELSKNVRANLAYKDDYKGVPQRLTFRPDGSFTIQLEALTRYKQGNNQINKLHTNMGDIGVATLDTSGREDETVAVAKYQSITGVCEPFSLYRRTKSEWVFRNKIAALNTNTYLSYDYVQAPNATFVLFNDYLQYLDGNQDKGKKPLKYISDANFVCYRFYNNKSDRLFLFGAPEVTKGYYCMMGASDYDASQRVYATVMISRKGTEKKACVAWIQF</sequence>
<evidence type="ECO:0000313" key="1">
    <source>
        <dbReference type="EMBL" id="MBC9933365.1"/>
    </source>
</evidence>
<name>A0ABR7TSA1_9BACT</name>
<gene>
    <name evidence="1" type="ORF">ICL07_23440</name>
</gene>
<proteinExistence type="predicted"/>
<accession>A0ABR7TSA1</accession>
<comment type="caution">
    <text evidence="1">The sequence shown here is derived from an EMBL/GenBank/DDBJ whole genome shotgun (WGS) entry which is preliminary data.</text>
</comment>
<dbReference type="RefSeq" id="WP_188090474.1">
    <property type="nucleotide sequence ID" value="NZ_JACVFC010000003.1"/>
</dbReference>
<evidence type="ECO:0000313" key="2">
    <source>
        <dbReference type="Proteomes" id="UP000659124"/>
    </source>
</evidence>
<reference evidence="1 2" key="1">
    <citation type="submission" date="2020-09" db="EMBL/GenBank/DDBJ databases">
        <title>Genome sequences of type strains of Chitinophaga qingshengii and Chitinophaga varians.</title>
        <authorList>
            <person name="Kittiwongwattana C."/>
        </authorList>
    </citation>
    <scope>NUCLEOTIDE SEQUENCE [LARGE SCALE GENOMIC DNA]</scope>
    <source>
        <strain evidence="1 2">JCM 30026</strain>
    </source>
</reference>
<dbReference type="Proteomes" id="UP000659124">
    <property type="component" value="Unassembled WGS sequence"/>
</dbReference>
<keyword evidence="2" id="KW-1185">Reference proteome</keyword>
<protein>
    <submittedName>
        <fullName evidence="1">Uncharacterized protein</fullName>
    </submittedName>
</protein>
<organism evidence="1 2">
    <name type="scientific">Chitinophaga qingshengii</name>
    <dbReference type="NCBI Taxonomy" id="1569794"/>
    <lineage>
        <taxon>Bacteria</taxon>
        <taxon>Pseudomonadati</taxon>
        <taxon>Bacteroidota</taxon>
        <taxon>Chitinophagia</taxon>
        <taxon>Chitinophagales</taxon>
        <taxon>Chitinophagaceae</taxon>
        <taxon>Chitinophaga</taxon>
    </lineage>
</organism>